<organism evidence="1 2">
    <name type="scientific">Ceratodon purpureus</name>
    <name type="common">Fire moss</name>
    <name type="synonym">Dicranum purpureum</name>
    <dbReference type="NCBI Taxonomy" id="3225"/>
    <lineage>
        <taxon>Eukaryota</taxon>
        <taxon>Viridiplantae</taxon>
        <taxon>Streptophyta</taxon>
        <taxon>Embryophyta</taxon>
        <taxon>Bryophyta</taxon>
        <taxon>Bryophytina</taxon>
        <taxon>Bryopsida</taxon>
        <taxon>Dicranidae</taxon>
        <taxon>Pseudoditrichales</taxon>
        <taxon>Ditrichaceae</taxon>
        <taxon>Ceratodon</taxon>
    </lineage>
</organism>
<dbReference type="Proteomes" id="UP000822688">
    <property type="component" value="Chromosome 1"/>
</dbReference>
<dbReference type="InterPro" id="IPR007750">
    <property type="entry name" value="DUF674"/>
</dbReference>
<dbReference type="PANTHER" id="PTHR33103:SF19">
    <property type="entry name" value="OS09G0544700 PROTEIN"/>
    <property type="match status" value="1"/>
</dbReference>
<reference evidence="1" key="1">
    <citation type="submission" date="2020-06" db="EMBL/GenBank/DDBJ databases">
        <title>WGS assembly of Ceratodon purpureus strain R40.</title>
        <authorList>
            <person name="Carey S.B."/>
            <person name="Jenkins J."/>
            <person name="Shu S."/>
            <person name="Lovell J.T."/>
            <person name="Sreedasyam A."/>
            <person name="Maumus F."/>
            <person name="Tiley G.P."/>
            <person name="Fernandez-Pozo N."/>
            <person name="Barry K."/>
            <person name="Chen C."/>
            <person name="Wang M."/>
            <person name="Lipzen A."/>
            <person name="Daum C."/>
            <person name="Saski C.A."/>
            <person name="Payton A.C."/>
            <person name="Mcbreen J.C."/>
            <person name="Conrad R.E."/>
            <person name="Kollar L.M."/>
            <person name="Olsson S."/>
            <person name="Huttunen S."/>
            <person name="Landis J.B."/>
            <person name="Wickett N.J."/>
            <person name="Johnson M.G."/>
            <person name="Rensing S.A."/>
            <person name="Grimwood J."/>
            <person name="Schmutz J."/>
            <person name="Mcdaniel S.F."/>
        </authorList>
    </citation>
    <scope>NUCLEOTIDE SEQUENCE</scope>
    <source>
        <strain evidence="1">R40</strain>
    </source>
</reference>
<comment type="caution">
    <text evidence="1">The sequence shown here is derived from an EMBL/GenBank/DDBJ whole genome shotgun (WGS) entry which is preliminary data.</text>
</comment>
<sequence length="324" mass="35150">MADEICENCGKPSRKQDDSIPITLLVSRASKQVVCVEVGKEFVDMLMGFLTIPISCLVRVLNNAAMIHRPDEIKIPPKIPESVPYTPGPKKSDPHFALTAIANVFDSVAKLEAEKMTVDKNTLLQAKPTFPFGAGKLLKTKGAPKEGEEMHYPDSGFFSCGAACNFSTAIANTKCPKHKKPMLTPIKMVEDAPIDPTDEKALAAAALAQKEGGYVKPETKFMVTNQLEIFASSSMKALIALEMIRSERVGDLDTMEVLVIADEVLQLLKASLLSTNVLNDVFGKYCVNAKRNMPMSNGTPFFPACGDKPCCNCNRMGVPLHPSG</sequence>
<dbReference type="AlphaFoldDB" id="A0A8T0JD97"/>
<feature type="non-terminal residue" evidence="1">
    <location>
        <position position="324"/>
    </location>
</feature>
<protein>
    <submittedName>
        <fullName evidence="1">Uncharacterized protein</fullName>
    </submittedName>
</protein>
<evidence type="ECO:0000313" key="2">
    <source>
        <dbReference type="Proteomes" id="UP000822688"/>
    </source>
</evidence>
<proteinExistence type="predicted"/>
<dbReference type="EMBL" id="CM026421">
    <property type="protein sequence ID" value="KAG0592993.1"/>
    <property type="molecule type" value="Genomic_DNA"/>
</dbReference>
<name>A0A8T0JD97_CERPU</name>
<keyword evidence="2" id="KW-1185">Reference proteome</keyword>
<gene>
    <name evidence="1" type="ORF">KC19_1G296400</name>
</gene>
<accession>A0A8T0JD97</accession>
<dbReference type="Pfam" id="PF05056">
    <property type="entry name" value="DUF674"/>
    <property type="match status" value="2"/>
</dbReference>
<evidence type="ECO:0000313" key="1">
    <source>
        <dbReference type="EMBL" id="KAG0592993.1"/>
    </source>
</evidence>
<dbReference type="PANTHER" id="PTHR33103">
    <property type="entry name" value="OS01G0153900 PROTEIN"/>
    <property type="match status" value="1"/>
</dbReference>